<gene>
    <name evidence="2" type="ORF">CS022_14390</name>
</gene>
<keyword evidence="3" id="KW-1185">Reference proteome</keyword>
<accession>A0A4Q0YPW9</accession>
<evidence type="ECO:0000259" key="1">
    <source>
        <dbReference type="Pfam" id="PF09836"/>
    </source>
</evidence>
<evidence type="ECO:0000313" key="3">
    <source>
        <dbReference type="Proteomes" id="UP000290287"/>
    </source>
</evidence>
<sequence>MGQQLTRAAGVAGGSRKSCHACPSCPCRNVPPRDRIMSSLAILQRAFSQALHYQDHDLPAIKGRRDAEELLQIYRNQFVVSLTESLGLIYPTVNALVGEECFQAVARHHVLTTPMENARVETYGEGFDTTIESLSNISEPIPYLADVATFEWQFLDVSQRSVPSDAFPFDAIGQLSPEEVASVRLSLADNIDWHKSQYCIRSLWEAVKNQDSNAFDSLNLTQSEHTLLKKTHAGIELKPLSDDATRFIELSQQFSLGDLPPELVPQLVPLVEAGVFSHFSLN</sequence>
<dbReference type="Gene3D" id="1.10.150.690">
    <property type="entry name" value="DUF2063"/>
    <property type="match status" value="1"/>
</dbReference>
<evidence type="ECO:0000313" key="2">
    <source>
        <dbReference type="EMBL" id="RXJ72633.1"/>
    </source>
</evidence>
<feature type="domain" description="Putative DNA-binding" evidence="1">
    <location>
        <begin position="43"/>
        <end position="127"/>
    </location>
</feature>
<dbReference type="InterPro" id="IPR044922">
    <property type="entry name" value="DUF2063_N_sf"/>
</dbReference>
<dbReference type="EMBL" id="PEIB01000017">
    <property type="protein sequence ID" value="RXJ72633.1"/>
    <property type="molecule type" value="Genomic_DNA"/>
</dbReference>
<organism evidence="2 3">
    <name type="scientific">Veronia nyctiphanis</name>
    <dbReference type="NCBI Taxonomy" id="1278244"/>
    <lineage>
        <taxon>Bacteria</taxon>
        <taxon>Pseudomonadati</taxon>
        <taxon>Pseudomonadota</taxon>
        <taxon>Gammaproteobacteria</taxon>
        <taxon>Vibrionales</taxon>
        <taxon>Vibrionaceae</taxon>
        <taxon>Veronia</taxon>
    </lineage>
</organism>
<dbReference type="InterPro" id="IPR018640">
    <property type="entry name" value="DUF2063"/>
</dbReference>
<reference evidence="2 3" key="1">
    <citation type="submission" date="2017-10" db="EMBL/GenBank/DDBJ databases">
        <title>Nyctiphanis sp. nov., isolated from the stomach of the euphausiid Nyctiphanes simplex (Hansen, 1911) in the Gulf of California.</title>
        <authorList>
            <person name="Gomez-Gil B."/>
            <person name="Aguilar-Mendez M."/>
            <person name="Lopez-Cortes A."/>
            <person name="Gomez-Gutierrez J."/>
            <person name="Roque A."/>
            <person name="Lang E."/>
            <person name="Gonzalez-Castillo A."/>
        </authorList>
    </citation>
    <scope>NUCLEOTIDE SEQUENCE [LARGE SCALE GENOMIC DNA]</scope>
    <source>
        <strain evidence="2 3">CAIM 600</strain>
    </source>
</reference>
<comment type="caution">
    <text evidence="2">The sequence shown here is derived from an EMBL/GenBank/DDBJ whole genome shotgun (WGS) entry which is preliminary data.</text>
</comment>
<dbReference type="AlphaFoldDB" id="A0A4Q0YPW9"/>
<protein>
    <submittedName>
        <fullName evidence="2">DUF2063 domain-containing protein</fullName>
    </submittedName>
</protein>
<dbReference type="Proteomes" id="UP000290287">
    <property type="component" value="Unassembled WGS sequence"/>
</dbReference>
<name>A0A4Q0YPW9_9GAMM</name>
<dbReference type="Pfam" id="PF09836">
    <property type="entry name" value="DUF2063"/>
    <property type="match status" value="1"/>
</dbReference>
<proteinExistence type="predicted"/>